<comment type="caution">
    <text evidence="1">The sequence shown here is derived from an EMBL/GenBank/DDBJ whole genome shotgun (WGS) entry which is preliminary data.</text>
</comment>
<sequence>MWHFSAHLALGSTCELSGERPAGLGRWGSEASITTQLLFTRVVGSGLIGRSELSPSLVETSRARTTSNQLAGPISNPLRRRLPVQTPLPQNVPKRRPFTLGFFLDPAGPMPRHKLHRQFPSWRSHVNYAATGDAADRNHLLHTLTLSSILASVVIIRLTLFLGLMFFGDTGLSKTCVSRRRHPQPSWNATDLGATYKSRAGIISRFVNGIASGMVLDPYIALIPWSQLFLCRSNGRPKRKPVSDQPVPRLRNPDFQVITLGYFQEYPPSSCPSGRN</sequence>
<reference evidence="1 2" key="1">
    <citation type="submission" date="2015-12" db="EMBL/GenBank/DDBJ databases">
        <title>Draft genome sequence of Moniliophthora roreri, the causal agent of frosty pod rot of cacao.</title>
        <authorList>
            <person name="Aime M.C."/>
            <person name="Diaz-Valderrama J.R."/>
            <person name="Kijpornyongpan T."/>
            <person name="Phillips-Mora W."/>
        </authorList>
    </citation>
    <scope>NUCLEOTIDE SEQUENCE [LARGE SCALE GENOMIC DNA]</scope>
    <source>
        <strain evidence="1 2">MCA 2952</strain>
    </source>
</reference>
<dbReference type="EMBL" id="LATX01002455">
    <property type="protein sequence ID" value="KTB29052.1"/>
    <property type="molecule type" value="Genomic_DNA"/>
</dbReference>
<name>A0A0W0EY87_MONRR</name>
<dbReference type="Proteomes" id="UP000054988">
    <property type="component" value="Unassembled WGS sequence"/>
</dbReference>
<dbReference type="AlphaFoldDB" id="A0A0W0EY87"/>
<accession>A0A0W0EY87</accession>
<evidence type="ECO:0000313" key="2">
    <source>
        <dbReference type="Proteomes" id="UP000054988"/>
    </source>
</evidence>
<evidence type="ECO:0000313" key="1">
    <source>
        <dbReference type="EMBL" id="KTB29052.1"/>
    </source>
</evidence>
<protein>
    <submittedName>
        <fullName evidence="1">Uncharacterized protein</fullName>
    </submittedName>
</protein>
<proteinExistence type="predicted"/>
<gene>
    <name evidence="1" type="ORF">WG66_18374</name>
</gene>
<organism evidence="1 2">
    <name type="scientific">Moniliophthora roreri</name>
    <name type="common">Frosty pod rot fungus</name>
    <name type="synonym">Monilia roreri</name>
    <dbReference type="NCBI Taxonomy" id="221103"/>
    <lineage>
        <taxon>Eukaryota</taxon>
        <taxon>Fungi</taxon>
        <taxon>Dikarya</taxon>
        <taxon>Basidiomycota</taxon>
        <taxon>Agaricomycotina</taxon>
        <taxon>Agaricomycetes</taxon>
        <taxon>Agaricomycetidae</taxon>
        <taxon>Agaricales</taxon>
        <taxon>Marasmiineae</taxon>
        <taxon>Marasmiaceae</taxon>
        <taxon>Moniliophthora</taxon>
    </lineage>
</organism>